<dbReference type="GO" id="GO:0016491">
    <property type="term" value="F:oxidoreductase activity"/>
    <property type="evidence" value="ECO:0007669"/>
    <property type="project" value="UniProtKB-KW"/>
</dbReference>
<dbReference type="Gene3D" id="3.50.50.60">
    <property type="entry name" value="FAD/NAD(P)-binding domain"/>
    <property type="match status" value="1"/>
</dbReference>
<evidence type="ECO:0000256" key="1">
    <source>
        <dbReference type="ARBA" id="ARBA00023002"/>
    </source>
</evidence>
<keyword evidence="4" id="KW-1185">Reference proteome</keyword>
<comment type="caution">
    <text evidence="3">The sequence shown here is derived from an EMBL/GenBank/DDBJ whole genome shotgun (WGS) entry which is preliminary data.</text>
</comment>
<dbReference type="Proteomes" id="UP000630353">
    <property type="component" value="Unassembled WGS sequence"/>
</dbReference>
<dbReference type="GO" id="GO:0005737">
    <property type="term" value="C:cytoplasm"/>
    <property type="evidence" value="ECO:0007669"/>
    <property type="project" value="TreeGrafter"/>
</dbReference>
<dbReference type="RefSeq" id="WP_189990833.1">
    <property type="nucleotide sequence ID" value="NZ_BMZS01000006.1"/>
</dbReference>
<dbReference type="SUPFAM" id="SSF51905">
    <property type="entry name" value="FAD/NAD(P)-binding domain"/>
    <property type="match status" value="1"/>
</dbReference>
<proteinExistence type="predicted"/>
<dbReference type="EMBL" id="BMZS01000006">
    <property type="protein sequence ID" value="GHD53041.1"/>
    <property type="molecule type" value="Genomic_DNA"/>
</dbReference>
<evidence type="ECO:0000313" key="4">
    <source>
        <dbReference type="Proteomes" id="UP000630353"/>
    </source>
</evidence>
<name>A0A918XSU6_9PROT</name>
<dbReference type="Gene3D" id="3.30.9.10">
    <property type="entry name" value="D-Amino Acid Oxidase, subunit A, domain 2"/>
    <property type="match status" value="1"/>
</dbReference>
<dbReference type="PANTHER" id="PTHR13847">
    <property type="entry name" value="SARCOSINE DEHYDROGENASE-RELATED"/>
    <property type="match status" value="1"/>
</dbReference>
<keyword evidence="1" id="KW-0560">Oxidoreductase</keyword>
<dbReference type="InterPro" id="IPR036188">
    <property type="entry name" value="FAD/NAD-bd_sf"/>
</dbReference>
<protein>
    <recommendedName>
        <fullName evidence="2">FAD dependent oxidoreductase domain-containing protein</fullName>
    </recommendedName>
</protein>
<gene>
    <name evidence="3" type="ORF">GCM10017083_29220</name>
</gene>
<reference evidence="3" key="2">
    <citation type="submission" date="2020-09" db="EMBL/GenBank/DDBJ databases">
        <authorList>
            <person name="Sun Q."/>
            <person name="Kim S."/>
        </authorList>
    </citation>
    <scope>NUCLEOTIDE SEQUENCE</scope>
    <source>
        <strain evidence="3">KCTC 42651</strain>
    </source>
</reference>
<reference evidence="3" key="1">
    <citation type="journal article" date="2014" name="Int. J. Syst. Evol. Microbiol.">
        <title>Complete genome sequence of Corynebacterium casei LMG S-19264T (=DSM 44701T), isolated from a smear-ripened cheese.</title>
        <authorList>
            <consortium name="US DOE Joint Genome Institute (JGI-PGF)"/>
            <person name="Walter F."/>
            <person name="Albersmeier A."/>
            <person name="Kalinowski J."/>
            <person name="Ruckert C."/>
        </authorList>
    </citation>
    <scope>NUCLEOTIDE SEQUENCE</scope>
    <source>
        <strain evidence="3">KCTC 42651</strain>
    </source>
</reference>
<dbReference type="Pfam" id="PF01266">
    <property type="entry name" value="DAO"/>
    <property type="match status" value="1"/>
</dbReference>
<evidence type="ECO:0000259" key="2">
    <source>
        <dbReference type="Pfam" id="PF01266"/>
    </source>
</evidence>
<organism evidence="3 4">
    <name type="scientific">Thalassobaculum fulvum</name>
    <dbReference type="NCBI Taxonomy" id="1633335"/>
    <lineage>
        <taxon>Bacteria</taxon>
        <taxon>Pseudomonadati</taxon>
        <taxon>Pseudomonadota</taxon>
        <taxon>Alphaproteobacteria</taxon>
        <taxon>Rhodospirillales</taxon>
        <taxon>Thalassobaculaceae</taxon>
        <taxon>Thalassobaculum</taxon>
    </lineage>
</organism>
<dbReference type="AlphaFoldDB" id="A0A918XSU6"/>
<dbReference type="InterPro" id="IPR006076">
    <property type="entry name" value="FAD-dep_OxRdtase"/>
</dbReference>
<feature type="domain" description="FAD dependent oxidoreductase" evidence="2">
    <location>
        <begin position="36"/>
        <end position="388"/>
    </location>
</feature>
<dbReference type="PANTHER" id="PTHR13847:SF281">
    <property type="entry name" value="FAD DEPENDENT OXIDOREDUCTASE DOMAIN-CONTAINING PROTEIN"/>
    <property type="match status" value="1"/>
</dbReference>
<evidence type="ECO:0000313" key="3">
    <source>
        <dbReference type="EMBL" id="GHD53041.1"/>
    </source>
</evidence>
<sequence>MADQSIFAEGFKTDPYWWDAAPPDTEGDAPPPDRADVVVVGSGYTGLSAALELARGGVDVAVLEAHRFGEGASTRSGGMLSGGVNVGKGGDIERLYGADRVQAMIEEAAESYGHFERIIERENIDCQYRRSGRFVGAHTPAAFAAMAARVETLNAHAGAEARLVPRDRQREELGSDFYYGGMVVERAGGAHPSLYHKGLRRACREAGVRLSANTAVEGIDGKAGDLTVRTSRGPVRAREVVLGTNGHTGAATPWFRRRVIPVGSYIIATEPLGEARIRELFPSMRVVADTKRVLFYFRPSPDGTRVVFGGRASFRTKTALETAPVLYDYMLGVFPQLQGVKISHAWTGNVAFTFDRVPHMGERDGVHYALGCNGSGVVMMSHLGHRTALKILGKTNRPSAFEGLPFETRPLYDGRPWFLPAVGAWYKLRDWLDRRLAA</sequence>
<accession>A0A918XSU6</accession>